<dbReference type="Gene3D" id="3.40.710.10">
    <property type="entry name" value="DD-peptidase/beta-lactamase superfamily"/>
    <property type="match status" value="1"/>
</dbReference>
<dbReference type="Proteomes" id="UP000236311">
    <property type="component" value="Unassembled WGS sequence"/>
</dbReference>
<feature type="domain" description="Beta-lactamase-related" evidence="1">
    <location>
        <begin position="25"/>
        <end position="407"/>
    </location>
</feature>
<accession>A0A2K4ZCI3</accession>
<dbReference type="InterPro" id="IPR001466">
    <property type="entry name" value="Beta-lactam-related"/>
</dbReference>
<dbReference type="PANTHER" id="PTHR43283:SF3">
    <property type="entry name" value="BETA-LACTAMASE FAMILY PROTEIN (AFU_ORTHOLOGUE AFUA_5G07500)"/>
    <property type="match status" value="1"/>
</dbReference>
<reference evidence="2 3" key="1">
    <citation type="submission" date="2018-01" db="EMBL/GenBank/DDBJ databases">
        <authorList>
            <person name="Gaut B.S."/>
            <person name="Morton B.R."/>
            <person name="Clegg M.T."/>
            <person name="Duvall M.R."/>
        </authorList>
    </citation>
    <scope>NUCLEOTIDE SEQUENCE [LARGE SCALE GENOMIC DNA]</scope>
    <source>
        <strain evidence="2">GP69</strain>
    </source>
</reference>
<dbReference type="Pfam" id="PF00144">
    <property type="entry name" value="Beta-lactamase"/>
    <property type="match status" value="1"/>
</dbReference>
<keyword evidence="2" id="KW-0378">Hydrolase</keyword>
<evidence type="ECO:0000313" key="2">
    <source>
        <dbReference type="EMBL" id="SOY28180.1"/>
    </source>
</evidence>
<dbReference type="SUPFAM" id="SSF56601">
    <property type="entry name" value="beta-lactamase/transpeptidase-like"/>
    <property type="match status" value="1"/>
</dbReference>
<gene>
    <name evidence="2" type="primary">estB_1</name>
    <name evidence="2" type="ORF">AMURIS_00887</name>
</gene>
<dbReference type="EC" id="3.1.1.-" evidence="2"/>
<evidence type="ECO:0000259" key="1">
    <source>
        <dbReference type="Pfam" id="PF00144"/>
    </source>
</evidence>
<dbReference type="AlphaFoldDB" id="A0A2K4ZCI3"/>
<dbReference type="InterPro" id="IPR012338">
    <property type="entry name" value="Beta-lactam/transpept-like"/>
</dbReference>
<keyword evidence="3" id="KW-1185">Reference proteome</keyword>
<dbReference type="PANTHER" id="PTHR43283">
    <property type="entry name" value="BETA-LACTAMASE-RELATED"/>
    <property type="match status" value="1"/>
</dbReference>
<dbReference type="EMBL" id="OFSM01000004">
    <property type="protein sequence ID" value="SOY28180.1"/>
    <property type="molecule type" value="Genomic_DNA"/>
</dbReference>
<sequence length="416" mass="46816">METIPYTDFLRLQKGINKMADFKDLDRLFQKYVDDGLPNCSCVIARKGEILYENYSGWADKENDVKLNADHVFRQASLTKIAMYTTAMMLYEQGKFLMTDPLYEYFPEFKNSTKLVTMPNGSLEVVPVEKPILVKHIFNMTCGLPYEMIIGGMPVRHPTALAMAKEMKELRANGYFTLRDQIRAASRVPLAFEPGTRFLYGFASELTAGLLEVIGGKAAELVIKEMLFEPLGMDSSANFLFGDLESRLVKDYYLKPGKSLADPDPFYLPEPEREAKFVGPLGTVPGFSRVITNCRDYTKLMQMLANGGSYNGVKLMGRKTIDLLRTNTLTPEVLEGDFSNTYLAGYGYGYGMRMLLDRYAGQHNGFPGQFGWTGGSGTWAEASPEEGVSIVYMHNLQPNLEEYHHLRMRAVAYGCL</sequence>
<name>A0A2K4ZCI3_9FIRM</name>
<organism evidence="2 3">
    <name type="scientific">Acetatifactor muris</name>
    <dbReference type="NCBI Taxonomy" id="879566"/>
    <lineage>
        <taxon>Bacteria</taxon>
        <taxon>Bacillati</taxon>
        <taxon>Bacillota</taxon>
        <taxon>Clostridia</taxon>
        <taxon>Lachnospirales</taxon>
        <taxon>Lachnospiraceae</taxon>
        <taxon>Acetatifactor</taxon>
    </lineage>
</organism>
<protein>
    <submittedName>
        <fullName evidence="2">Esterase EstB</fullName>
        <ecNumber evidence="2">3.1.1.-</ecNumber>
    </submittedName>
</protein>
<dbReference type="InterPro" id="IPR050789">
    <property type="entry name" value="Diverse_Enzym_Activities"/>
</dbReference>
<evidence type="ECO:0000313" key="3">
    <source>
        <dbReference type="Proteomes" id="UP000236311"/>
    </source>
</evidence>
<proteinExistence type="predicted"/>
<dbReference type="GO" id="GO:0016787">
    <property type="term" value="F:hydrolase activity"/>
    <property type="evidence" value="ECO:0007669"/>
    <property type="project" value="UniProtKB-KW"/>
</dbReference>